<sequence length="434" mass="48527">MRRFQKWFPYIIGSILVLLGFYVFCRGLLIAGENGWGGSGFFKKLPGKIEELAVDTYNGVLTWETETETGERSGKSVGRKVVDVLFPPLEETEEEGEKTGDLLTEEQGETGAGGADSQRLSETEADEKMNGSKVVESIDSSGADYETETEPDTTLPYVSAFSNSAIPTPAAESLRQAPQVLPWADMKDFNFLLNQYFILDASAAIDESLLNVDNLMEKDLAIDTDTDGPQILIYHTHSQEAFADSRPGDLRDTIIGVGERLKEILTDQYGFEVLHHTKVYDMIDGKLDRNKAYNLAAPDIEAILKAYPSIQVVIDLHRDGVDDYRFVTEFNGKPVAKIMFYNGLSRTARNGPVDYLPNPYIADNLAFSFQLQMKAAEYYPGFTRNIYLQSLRYNQHLCSHSLLIESGTQLNTVEEEYNAMEPLADILNQVLRGE</sequence>
<name>A0AAE3DTZ5_9FIRM</name>
<keyword evidence="2" id="KW-0812">Transmembrane</keyword>
<dbReference type="Pfam" id="PF07454">
    <property type="entry name" value="SpoIIP"/>
    <property type="match status" value="1"/>
</dbReference>
<feature type="compositionally biased region" description="Basic and acidic residues" evidence="1">
    <location>
        <begin position="119"/>
        <end position="130"/>
    </location>
</feature>
<dbReference type="Proteomes" id="UP001197875">
    <property type="component" value="Unassembled WGS sequence"/>
</dbReference>
<accession>A0AAE3DTZ5</accession>
<comment type="caution">
    <text evidence="3">The sequence shown here is derived from an EMBL/GenBank/DDBJ whole genome shotgun (WGS) entry which is preliminary data.</text>
</comment>
<reference evidence="3 4" key="1">
    <citation type="submission" date="2021-10" db="EMBL/GenBank/DDBJ databases">
        <title>Anaerobic single-cell dispensing facilitates the cultivation of human gut bacteria.</title>
        <authorList>
            <person name="Afrizal A."/>
        </authorList>
    </citation>
    <scope>NUCLEOTIDE SEQUENCE [LARGE SCALE GENOMIC DNA]</scope>
    <source>
        <strain evidence="3 4">CLA-AA-H277</strain>
    </source>
</reference>
<evidence type="ECO:0000256" key="2">
    <source>
        <dbReference type="SAM" id="Phobius"/>
    </source>
</evidence>
<evidence type="ECO:0000313" key="4">
    <source>
        <dbReference type="Proteomes" id="UP001197875"/>
    </source>
</evidence>
<dbReference type="AlphaFoldDB" id="A0AAE3DTZ5"/>
<gene>
    <name evidence="3" type="ORF">LKD71_12460</name>
</gene>
<keyword evidence="2" id="KW-1133">Transmembrane helix</keyword>
<evidence type="ECO:0000256" key="1">
    <source>
        <dbReference type="SAM" id="MobiDB-lite"/>
    </source>
</evidence>
<dbReference type="RefSeq" id="WP_227615664.1">
    <property type="nucleotide sequence ID" value="NZ_JAJEPR010000023.1"/>
</dbReference>
<proteinExistence type="predicted"/>
<feature type="transmembrane region" description="Helical" evidence="2">
    <location>
        <begin position="7"/>
        <end position="24"/>
    </location>
</feature>
<keyword evidence="2" id="KW-0472">Membrane</keyword>
<feature type="region of interest" description="Disordered" evidence="1">
    <location>
        <begin position="88"/>
        <end position="154"/>
    </location>
</feature>
<keyword evidence="4" id="KW-1185">Reference proteome</keyword>
<protein>
    <submittedName>
        <fullName evidence="3">Stage II sporulation protein P</fullName>
    </submittedName>
</protein>
<dbReference type="InterPro" id="IPR010897">
    <property type="entry name" value="Spore_II_P"/>
</dbReference>
<organism evidence="3 4">
    <name type="scientific">Fusicatenibacter faecihominis</name>
    <dbReference type="NCBI Taxonomy" id="2881276"/>
    <lineage>
        <taxon>Bacteria</taxon>
        <taxon>Bacillati</taxon>
        <taxon>Bacillota</taxon>
        <taxon>Clostridia</taxon>
        <taxon>Lachnospirales</taxon>
        <taxon>Lachnospiraceae</taxon>
        <taxon>Fusicatenibacter</taxon>
    </lineage>
</organism>
<dbReference type="EMBL" id="JAJEPR010000023">
    <property type="protein sequence ID" value="MCC2190597.1"/>
    <property type="molecule type" value="Genomic_DNA"/>
</dbReference>
<dbReference type="NCBIfam" id="TIGR02867">
    <property type="entry name" value="spore_II_P"/>
    <property type="match status" value="1"/>
</dbReference>
<evidence type="ECO:0000313" key="3">
    <source>
        <dbReference type="EMBL" id="MCC2190597.1"/>
    </source>
</evidence>